<evidence type="ECO:0000256" key="1">
    <source>
        <dbReference type="SAM" id="Phobius"/>
    </source>
</evidence>
<keyword evidence="1" id="KW-0472">Membrane</keyword>
<dbReference type="Proteomes" id="UP001146120">
    <property type="component" value="Unassembled WGS sequence"/>
</dbReference>
<reference evidence="2" key="2">
    <citation type="journal article" date="2023" name="Microbiol Resour">
        <title>Decontamination and Annotation of the Draft Genome Sequence of the Oomycete Lagenidium giganteum ARSEF 373.</title>
        <authorList>
            <person name="Morgan W.R."/>
            <person name="Tartar A."/>
        </authorList>
    </citation>
    <scope>NUCLEOTIDE SEQUENCE</scope>
    <source>
        <strain evidence="2">ARSEF 373</strain>
    </source>
</reference>
<sequence>MSEYVNYSSIDFAWYLYCGAVMMASIVGIMSGPIIQLKFQQKLATPPYVLTIVSVVNAVIVFGLEAFVFSRYCYYAQTTDCMLSTSTSCIACLMIHRRSYFSVIIAAIGIIIGCAIITDSARKDVTVVPASNSVLQLFGAQTIYELAVSSKGGCVEVDNAGVKLDSSVLLANKLVRVSNQYVVDVSMMKCVLLYGLLPISFVRRHLDRPVLVLLAEKDRVTTSFAYVKLSDLHLSEIDEIPCTYRWKSEWIAQRNGTANGLLNETAKKIKEESPENLQQAMDVDVGSAHIANATASCCRIKTMMLTPVTTFCSVASLGSDVN</sequence>
<dbReference type="EMBL" id="DAKRPA010000188">
    <property type="protein sequence ID" value="DAZ95838.1"/>
    <property type="molecule type" value="Genomic_DNA"/>
</dbReference>
<keyword evidence="1" id="KW-0812">Transmembrane</keyword>
<dbReference type="AlphaFoldDB" id="A0AAV2YQ03"/>
<gene>
    <name evidence="2" type="ORF">N0F65_008557</name>
</gene>
<organism evidence="2 3">
    <name type="scientific">Lagenidium giganteum</name>
    <dbReference type="NCBI Taxonomy" id="4803"/>
    <lineage>
        <taxon>Eukaryota</taxon>
        <taxon>Sar</taxon>
        <taxon>Stramenopiles</taxon>
        <taxon>Oomycota</taxon>
        <taxon>Peronosporomycetes</taxon>
        <taxon>Pythiales</taxon>
        <taxon>Pythiaceae</taxon>
    </lineage>
</organism>
<evidence type="ECO:0000313" key="2">
    <source>
        <dbReference type="EMBL" id="DAZ95838.1"/>
    </source>
</evidence>
<keyword evidence="3" id="KW-1185">Reference proteome</keyword>
<feature type="transmembrane region" description="Helical" evidence="1">
    <location>
        <begin position="12"/>
        <end position="35"/>
    </location>
</feature>
<protein>
    <submittedName>
        <fullName evidence="2">Uncharacterized protein</fullName>
    </submittedName>
</protein>
<feature type="transmembrane region" description="Helical" evidence="1">
    <location>
        <begin position="47"/>
        <end position="68"/>
    </location>
</feature>
<accession>A0AAV2YQ03</accession>
<keyword evidence="1" id="KW-1133">Transmembrane helix</keyword>
<feature type="transmembrane region" description="Helical" evidence="1">
    <location>
        <begin position="100"/>
        <end position="118"/>
    </location>
</feature>
<proteinExistence type="predicted"/>
<name>A0AAV2YQ03_9STRA</name>
<evidence type="ECO:0000313" key="3">
    <source>
        <dbReference type="Proteomes" id="UP001146120"/>
    </source>
</evidence>
<comment type="caution">
    <text evidence="2">The sequence shown here is derived from an EMBL/GenBank/DDBJ whole genome shotgun (WGS) entry which is preliminary data.</text>
</comment>
<reference evidence="2" key="1">
    <citation type="submission" date="2022-11" db="EMBL/GenBank/DDBJ databases">
        <authorList>
            <person name="Morgan W.R."/>
            <person name="Tartar A."/>
        </authorList>
    </citation>
    <scope>NUCLEOTIDE SEQUENCE</scope>
    <source>
        <strain evidence="2">ARSEF 373</strain>
    </source>
</reference>